<dbReference type="EMBL" id="LDJR01000060">
    <property type="protein sequence ID" value="OAK67321.1"/>
    <property type="molecule type" value="Genomic_DNA"/>
</dbReference>
<accession>A0A177ZH86</accession>
<name>A0A177ZH86_9BACI</name>
<sequence length="309" mass="34785">MKKVLVLGASGGMGYALVQELVQRGIEVKAFARSEQKLKALFGHQELVKICTGDIFNLNELLSAAEQVDTIFQSANLPYEQWDENLLPFFEKILQVAKTVGAKLVLVENIYAYGRSIGSKVTEDTPKRPHTKKGEIRLQVEKRIKNSNVQALFAHLPDFYGPNAENTLLHITFKNVIQHKKSLFVGSKKVAREFIYTPDGAKALVNLALQDKAFGQNWNIPGYDVITGEEILQIIREINGYKKPVFPISKGIVKLAGLFDPTMREVVEMFYLNEDPVVLDGAKYEREIGPLPRTSYQVGIKQTLEYMLL</sequence>
<reference evidence="2 3" key="1">
    <citation type="submission" date="2015-05" db="EMBL/GenBank/DDBJ databases">
        <title>Comparison of genome.</title>
        <authorList>
            <person name="Zheng Z."/>
            <person name="Sun M."/>
        </authorList>
    </citation>
    <scope>NUCLEOTIDE SEQUENCE [LARGE SCALE GENOMIC DNA]</scope>
    <source>
        <strain evidence="2 3">G25-74</strain>
    </source>
</reference>
<dbReference type="InterPro" id="IPR036291">
    <property type="entry name" value="NAD(P)-bd_dom_sf"/>
</dbReference>
<dbReference type="GO" id="GO:0005737">
    <property type="term" value="C:cytoplasm"/>
    <property type="evidence" value="ECO:0007669"/>
    <property type="project" value="TreeGrafter"/>
</dbReference>
<organism evidence="2 3">
    <name type="scientific">Lederbergia galactosidilytica</name>
    <dbReference type="NCBI Taxonomy" id="217031"/>
    <lineage>
        <taxon>Bacteria</taxon>
        <taxon>Bacillati</taxon>
        <taxon>Bacillota</taxon>
        <taxon>Bacilli</taxon>
        <taxon>Bacillales</taxon>
        <taxon>Bacillaceae</taxon>
        <taxon>Lederbergia</taxon>
    </lineage>
</organism>
<dbReference type="Pfam" id="PF01370">
    <property type="entry name" value="Epimerase"/>
    <property type="match status" value="1"/>
</dbReference>
<dbReference type="Gene3D" id="3.40.50.720">
    <property type="entry name" value="NAD(P)-binding Rossmann-like Domain"/>
    <property type="match status" value="1"/>
</dbReference>
<dbReference type="PANTHER" id="PTHR48079:SF6">
    <property type="entry name" value="NAD(P)-BINDING DOMAIN-CONTAINING PROTEIN-RELATED"/>
    <property type="match status" value="1"/>
</dbReference>
<evidence type="ECO:0000313" key="2">
    <source>
        <dbReference type="EMBL" id="OAK67321.1"/>
    </source>
</evidence>
<dbReference type="RefSeq" id="WP_057981752.1">
    <property type="nucleotide sequence ID" value="NZ_LDJR01000060.1"/>
</dbReference>
<dbReference type="STRING" id="217031.ABB05_19395"/>
<dbReference type="GO" id="GO:0004029">
    <property type="term" value="F:aldehyde dehydrogenase (NAD+) activity"/>
    <property type="evidence" value="ECO:0007669"/>
    <property type="project" value="TreeGrafter"/>
</dbReference>
<evidence type="ECO:0000313" key="3">
    <source>
        <dbReference type="Proteomes" id="UP000077881"/>
    </source>
</evidence>
<dbReference type="Proteomes" id="UP000077881">
    <property type="component" value="Unassembled WGS sequence"/>
</dbReference>
<dbReference type="InterPro" id="IPR051783">
    <property type="entry name" value="NAD(P)-dependent_oxidoreduct"/>
</dbReference>
<gene>
    <name evidence="2" type="ORF">ABB05_19395</name>
</gene>
<protein>
    <submittedName>
        <fullName evidence="2">NADH-ubiquinone oxidoreductase</fullName>
    </submittedName>
</protein>
<evidence type="ECO:0000259" key="1">
    <source>
        <dbReference type="Pfam" id="PF01370"/>
    </source>
</evidence>
<dbReference type="InterPro" id="IPR001509">
    <property type="entry name" value="Epimerase_deHydtase"/>
</dbReference>
<dbReference type="PATRIC" id="fig|217031.6.peg.4209"/>
<keyword evidence="3" id="KW-1185">Reference proteome</keyword>
<dbReference type="SUPFAM" id="SSF51735">
    <property type="entry name" value="NAD(P)-binding Rossmann-fold domains"/>
    <property type="match status" value="1"/>
</dbReference>
<dbReference type="PANTHER" id="PTHR48079">
    <property type="entry name" value="PROTEIN YEEZ"/>
    <property type="match status" value="1"/>
</dbReference>
<dbReference type="AlphaFoldDB" id="A0A177ZH86"/>
<keyword evidence="2" id="KW-0830">Ubiquinone</keyword>
<dbReference type="OrthoDB" id="112777at2"/>
<proteinExistence type="predicted"/>
<feature type="domain" description="NAD-dependent epimerase/dehydratase" evidence="1">
    <location>
        <begin position="4"/>
        <end position="220"/>
    </location>
</feature>
<comment type="caution">
    <text evidence="2">The sequence shown here is derived from an EMBL/GenBank/DDBJ whole genome shotgun (WGS) entry which is preliminary data.</text>
</comment>